<evidence type="ECO:0000256" key="1">
    <source>
        <dbReference type="ARBA" id="ARBA00023015"/>
    </source>
</evidence>
<keyword evidence="5" id="KW-1185">Reference proteome</keyword>
<keyword evidence="2" id="KW-0804">Transcription</keyword>
<sequence>MEQLADSAVKLANANDVLLGTLEGLESRGMCSRIVCPSASREVLIRQIGIRTFNPVAASCRMDDFVTLIAGMTLMLAHILSHCNKGTENLLLHQRVGDRTTVERALERMESMSELHEDVLTAKCVALLKNLLDVEARPAEGHLDGESRETVSIAPFDMEQEQAPHEGVTIGGFGSIHVKTLHGFDHHTNVATSDAAASRATTQTATSGDIFALPEETFPDASAGMEDWLLQGFDTAFFDVLMSGAGEQPLNGTDTEG</sequence>
<evidence type="ECO:0000256" key="3">
    <source>
        <dbReference type="ARBA" id="ARBA00023242"/>
    </source>
</evidence>
<proteinExistence type="predicted"/>
<reference evidence="4 5" key="1">
    <citation type="submission" date="2019-04" db="EMBL/GenBank/DDBJ databases">
        <title>Aspergillus burnettii sp. nov., novel species from soil in southeast Queensland.</title>
        <authorList>
            <person name="Gilchrist C.L.M."/>
            <person name="Pitt J.I."/>
            <person name="Lange L."/>
            <person name="Lacey H.J."/>
            <person name="Vuong D."/>
            <person name="Midgley D.J."/>
            <person name="Greenfield P."/>
            <person name="Bradbury M."/>
            <person name="Lacey E."/>
            <person name="Busk P.K."/>
            <person name="Pilgaard B."/>
            <person name="Chooi Y.H."/>
            <person name="Piggott A.M."/>
        </authorList>
    </citation>
    <scope>NUCLEOTIDE SEQUENCE [LARGE SCALE GENOMIC DNA]</scope>
    <source>
        <strain evidence="4 5">FRR 5400</strain>
    </source>
</reference>
<protein>
    <submittedName>
        <fullName evidence="4">Uncharacterized protein</fullName>
    </submittedName>
</protein>
<evidence type="ECO:0000313" key="5">
    <source>
        <dbReference type="Proteomes" id="UP000541154"/>
    </source>
</evidence>
<comment type="caution">
    <text evidence="4">The sequence shown here is derived from an EMBL/GenBank/DDBJ whole genome shotgun (WGS) entry which is preliminary data.</text>
</comment>
<keyword evidence="1" id="KW-0805">Transcription regulation</keyword>
<dbReference type="PANTHER" id="PTHR47840">
    <property type="entry name" value="ZN(II)2CYS6 TRANSCRIPTION FACTOR (EUROFUNG)-RELATED"/>
    <property type="match status" value="1"/>
</dbReference>
<accession>A0A8H6ABS6</accession>
<dbReference type="AlphaFoldDB" id="A0A8H6ABS6"/>
<name>A0A8H6ABS6_PETAA</name>
<evidence type="ECO:0000313" key="4">
    <source>
        <dbReference type="EMBL" id="KAF5866513.1"/>
    </source>
</evidence>
<gene>
    <name evidence="4" type="ORF">ETB97_011398</name>
</gene>
<dbReference type="EMBL" id="SPNV01000007">
    <property type="protein sequence ID" value="KAF5866513.1"/>
    <property type="molecule type" value="Genomic_DNA"/>
</dbReference>
<organism evidence="4 5">
    <name type="scientific">Petromyces alliaceus</name>
    <name type="common">Aspergillus alliaceus</name>
    <dbReference type="NCBI Taxonomy" id="209559"/>
    <lineage>
        <taxon>Eukaryota</taxon>
        <taxon>Fungi</taxon>
        <taxon>Dikarya</taxon>
        <taxon>Ascomycota</taxon>
        <taxon>Pezizomycotina</taxon>
        <taxon>Eurotiomycetes</taxon>
        <taxon>Eurotiomycetidae</taxon>
        <taxon>Eurotiales</taxon>
        <taxon>Aspergillaceae</taxon>
        <taxon>Aspergillus</taxon>
        <taxon>Aspergillus subgen. Circumdati</taxon>
    </lineage>
</organism>
<dbReference type="PANTHER" id="PTHR47840:SF1">
    <property type="entry name" value="ZN(II)2CYS6 TRANSCRIPTION FACTOR (EUROFUNG)"/>
    <property type="match status" value="1"/>
</dbReference>
<keyword evidence="3" id="KW-0539">Nucleus</keyword>
<dbReference type="Proteomes" id="UP000541154">
    <property type="component" value="Unassembled WGS sequence"/>
</dbReference>
<evidence type="ECO:0000256" key="2">
    <source>
        <dbReference type="ARBA" id="ARBA00023163"/>
    </source>
</evidence>